<comment type="caution">
    <text evidence="1">The sequence shown here is derived from an EMBL/GenBank/DDBJ whole genome shotgun (WGS) entry which is preliminary data.</text>
</comment>
<evidence type="ECO:0000313" key="1">
    <source>
        <dbReference type="EMBL" id="SPO61335.1"/>
    </source>
</evidence>
<gene>
    <name evidence="1" type="ORF">JV551A3_V1_1320081</name>
</gene>
<name>A0AAQ1P8W8_9PSED</name>
<keyword evidence="2" id="KW-1185">Reference proteome</keyword>
<dbReference type="Proteomes" id="UP000294335">
    <property type="component" value="Unassembled WGS sequence"/>
</dbReference>
<dbReference type="AlphaFoldDB" id="A0AAQ1P8W8"/>
<sequence>MQHRQCLADVGGFPLPENLAGVAAGHGIAQFEHVREVARRMACKLMLLLTIFFNQENFSQPTMHRHERRYARRIR</sequence>
<reference evidence="1 2" key="1">
    <citation type="submission" date="2018-02" db="EMBL/GenBank/DDBJ databases">
        <authorList>
            <person name="Dubost A."/>
        </authorList>
    </citation>
    <scope>NUCLEOTIDE SEQUENCE [LARGE SCALE GENOMIC DNA]</scope>
    <source>
        <strain evidence="2">JV551A3</strain>
    </source>
</reference>
<proteinExistence type="predicted"/>
<accession>A0AAQ1P8W8</accession>
<dbReference type="EMBL" id="OPYN01000132">
    <property type="protein sequence ID" value="SPO61335.1"/>
    <property type="molecule type" value="Genomic_DNA"/>
</dbReference>
<protein>
    <submittedName>
        <fullName evidence="1">Uncharacterized protein</fullName>
    </submittedName>
</protein>
<organism evidence="1 2">
    <name type="scientific">Pseudomonas inefficax</name>
    <dbReference type="NCBI Taxonomy" id="2078786"/>
    <lineage>
        <taxon>Bacteria</taxon>
        <taxon>Pseudomonadati</taxon>
        <taxon>Pseudomonadota</taxon>
        <taxon>Gammaproteobacteria</taxon>
        <taxon>Pseudomonadales</taxon>
        <taxon>Pseudomonadaceae</taxon>
        <taxon>Pseudomonas</taxon>
    </lineage>
</organism>
<evidence type="ECO:0000313" key="2">
    <source>
        <dbReference type="Proteomes" id="UP000294335"/>
    </source>
</evidence>